<organism evidence="1 2">
    <name type="scientific">Dreissena polymorpha</name>
    <name type="common">Zebra mussel</name>
    <name type="synonym">Mytilus polymorpha</name>
    <dbReference type="NCBI Taxonomy" id="45954"/>
    <lineage>
        <taxon>Eukaryota</taxon>
        <taxon>Metazoa</taxon>
        <taxon>Spiralia</taxon>
        <taxon>Lophotrochozoa</taxon>
        <taxon>Mollusca</taxon>
        <taxon>Bivalvia</taxon>
        <taxon>Autobranchia</taxon>
        <taxon>Heteroconchia</taxon>
        <taxon>Euheterodonta</taxon>
        <taxon>Imparidentia</taxon>
        <taxon>Neoheterodontei</taxon>
        <taxon>Myida</taxon>
        <taxon>Dreissenoidea</taxon>
        <taxon>Dreissenidae</taxon>
        <taxon>Dreissena</taxon>
    </lineage>
</organism>
<dbReference type="AlphaFoldDB" id="A0A9D4EEA3"/>
<dbReference type="Proteomes" id="UP000828390">
    <property type="component" value="Unassembled WGS sequence"/>
</dbReference>
<accession>A0A9D4EEA3</accession>
<name>A0A9D4EEA3_DREPO</name>
<keyword evidence="2" id="KW-1185">Reference proteome</keyword>
<proteinExistence type="predicted"/>
<sequence>MSLKLSNFSWRNFSPQFVRERLLCHAIIGRQGGKELIMKIDVSSDFISPLLEFSTKSVYFRVDKVCGFVHSHQSRKYCTVLGTISGKVSNFMVILHF</sequence>
<dbReference type="EMBL" id="JAIWYP010000009">
    <property type="protein sequence ID" value="KAH3778722.1"/>
    <property type="molecule type" value="Genomic_DNA"/>
</dbReference>
<comment type="caution">
    <text evidence="1">The sequence shown here is derived from an EMBL/GenBank/DDBJ whole genome shotgun (WGS) entry which is preliminary data.</text>
</comment>
<gene>
    <name evidence="1" type="ORF">DPMN_180192</name>
</gene>
<protein>
    <submittedName>
        <fullName evidence="1">Uncharacterized protein</fullName>
    </submittedName>
</protein>
<reference evidence="1" key="2">
    <citation type="submission" date="2020-11" db="EMBL/GenBank/DDBJ databases">
        <authorList>
            <person name="McCartney M.A."/>
            <person name="Auch B."/>
            <person name="Kono T."/>
            <person name="Mallez S."/>
            <person name="Becker A."/>
            <person name="Gohl D.M."/>
            <person name="Silverstein K.A.T."/>
            <person name="Koren S."/>
            <person name="Bechman K.B."/>
            <person name="Herman A."/>
            <person name="Abrahante J.E."/>
            <person name="Garbe J."/>
        </authorList>
    </citation>
    <scope>NUCLEOTIDE SEQUENCE</scope>
    <source>
        <strain evidence="1">Duluth1</strain>
        <tissue evidence="1">Whole animal</tissue>
    </source>
</reference>
<evidence type="ECO:0000313" key="2">
    <source>
        <dbReference type="Proteomes" id="UP000828390"/>
    </source>
</evidence>
<evidence type="ECO:0000313" key="1">
    <source>
        <dbReference type="EMBL" id="KAH3778722.1"/>
    </source>
</evidence>
<reference evidence="1" key="1">
    <citation type="journal article" date="2019" name="bioRxiv">
        <title>The Genome of the Zebra Mussel, Dreissena polymorpha: A Resource for Invasive Species Research.</title>
        <authorList>
            <person name="McCartney M.A."/>
            <person name="Auch B."/>
            <person name="Kono T."/>
            <person name="Mallez S."/>
            <person name="Zhang Y."/>
            <person name="Obille A."/>
            <person name="Becker A."/>
            <person name="Abrahante J.E."/>
            <person name="Garbe J."/>
            <person name="Badalamenti J.P."/>
            <person name="Herman A."/>
            <person name="Mangelson H."/>
            <person name="Liachko I."/>
            <person name="Sullivan S."/>
            <person name="Sone E.D."/>
            <person name="Koren S."/>
            <person name="Silverstein K.A.T."/>
            <person name="Beckman K.B."/>
            <person name="Gohl D.M."/>
        </authorList>
    </citation>
    <scope>NUCLEOTIDE SEQUENCE</scope>
    <source>
        <strain evidence="1">Duluth1</strain>
        <tissue evidence="1">Whole animal</tissue>
    </source>
</reference>